<gene>
    <name evidence="3" type="ORF">MF646_06365</name>
</gene>
<dbReference type="EMBL" id="JAKRYL010000005">
    <property type="protein sequence ID" value="MCL7746744.1"/>
    <property type="molecule type" value="Genomic_DNA"/>
</dbReference>
<comment type="similarity">
    <text evidence="1">Belongs to the ComF/GntX family.</text>
</comment>
<reference evidence="3" key="1">
    <citation type="submission" date="2022-02" db="EMBL/GenBank/DDBJ databases">
        <title>Halalkalibacter sp. nov. isolated from Lonar Lake, India.</title>
        <authorList>
            <person name="Joshi A."/>
            <person name="Thite S."/>
            <person name="Lodha T."/>
        </authorList>
    </citation>
    <scope>NUCLEOTIDE SEQUENCE</scope>
    <source>
        <strain evidence="3">MEB205</strain>
    </source>
</reference>
<proteinExistence type="inferred from homology"/>
<evidence type="ECO:0000313" key="4">
    <source>
        <dbReference type="Proteomes" id="UP001139150"/>
    </source>
</evidence>
<feature type="domain" description="Phosphoribosyltransferase" evidence="2">
    <location>
        <begin position="178"/>
        <end position="231"/>
    </location>
</feature>
<keyword evidence="4" id="KW-1185">Reference proteome</keyword>
<comment type="caution">
    <text evidence="3">The sequence shown here is derived from an EMBL/GenBank/DDBJ whole genome shotgun (WGS) entry which is preliminary data.</text>
</comment>
<dbReference type="Proteomes" id="UP001139150">
    <property type="component" value="Unassembled WGS sequence"/>
</dbReference>
<dbReference type="Pfam" id="PF00156">
    <property type="entry name" value="Pribosyltran"/>
    <property type="match status" value="1"/>
</dbReference>
<organism evidence="3 4">
    <name type="scientific">Halalkalibacter alkaliphilus</name>
    <dbReference type="NCBI Taxonomy" id="2917993"/>
    <lineage>
        <taxon>Bacteria</taxon>
        <taxon>Bacillati</taxon>
        <taxon>Bacillota</taxon>
        <taxon>Bacilli</taxon>
        <taxon>Bacillales</taxon>
        <taxon>Bacillaceae</taxon>
        <taxon>Halalkalibacter</taxon>
    </lineage>
</organism>
<accession>A0A9X2CRP6</accession>
<dbReference type="PANTHER" id="PTHR47505">
    <property type="entry name" value="DNA UTILIZATION PROTEIN YHGH"/>
    <property type="match status" value="1"/>
</dbReference>
<evidence type="ECO:0000259" key="2">
    <source>
        <dbReference type="Pfam" id="PF00156"/>
    </source>
</evidence>
<dbReference type="SUPFAM" id="SSF53271">
    <property type="entry name" value="PRTase-like"/>
    <property type="match status" value="1"/>
</dbReference>
<name>A0A9X2CRP6_9BACI</name>
<sequence>MNRCLACHGTYYDQPGWRRLLMIEQPSQICQTCESKLVLISGCRCIKCSRSMDQLSQTYRKGEQCLDCWRWGQQGETIWKNLSIYEYNAFLKEWLATFKFRGDAIIASFFTNKLANIYEKHFQGYVPVPIPLSKERLCARGFNQSSLLMKGWADAVEMLVRTEGEKQSKKNRKQRIRQFKQNPFLLKDGIQFNGENILLIDDIYTTGTTVRQAARVLKEKGAAKVASLTVAR</sequence>
<dbReference type="Gene3D" id="3.40.50.2020">
    <property type="match status" value="1"/>
</dbReference>
<dbReference type="InterPro" id="IPR029057">
    <property type="entry name" value="PRTase-like"/>
</dbReference>
<dbReference type="AlphaFoldDB" id="A0A9X2CRP6"/>
<dbReference type="CDD" id="cd06223">
    <property type="entry name" value="PRTases_typeI"/>
    <property type="match status" value="1"/>
</dbReference>
<protein>
    <submittedName>
        <fullName evidence="3">ComF family protein</fullName>
    </submittedName>
</protein>
<dbReference type="RefSeq" id="WP_250095658.1">
    <property type="nucleotide sequence ID" value="NZ_JAKRYL010000005.1"/>
</dbReference>
<dbReference type="InterPro" id="IPR051910">
    <property type="entry name" value="ComF/GntX_DNA_util-trans"/>
</dbReference>
<evidence type="ECO:0000256" key="1">
    <source>
        <dbReference type="ARBA" id="ARBA00008007"/>
    </source>
</evidence>
<evidence type="ECO:0000313" key="3">
    <source>
        <dbReference type="EMBL" id="MCL7746744.1"/>
    </source>
</evidence>
<dbReference type="PANTHER" id="PTHR47505:SF1">
    <property type="entry name" value="DNA UTILIZATION PROTEIN YHGH"/>
    <property type="match status" value="1"/>
</dbReference>
<dbReference type="InterPro" id="IPR000836">
    <property type="entry name" value="PRTase_dom"/>
</dbReference>